<sequence length="103" mass="10971">MNLPSIMENCINITVHIIYKSILILARMYNLQNLTSSILGDEAMVVVSNSEPPTSGGMVDIVANPTCSVGTIVGMIVENADCDPLDFDVVDSSSESSNLHRAG</sequence>
<organism evidence="1 2">
    <name type="scientific">Orchesella dallaii</name>
    <dbReference type="NCBI Taxonomy" id="48710"/>
    <lineage>
        <taxon>Eukaryota</taxon>
        <taxon>Metazoa</taxon>
        <taxon>Ecdysozoa</taxon>
        <taxon>Arthropoda</taxon>
        <taxon>Hexapoda</taxon>
        <taxon>Collembola</taxon>
        <taxon>Entomobryomorpha</taxon>
        <taxon>Entomobryoidea</taxon>
        <taxon>Orchesellidae</taxon>
        <taxon>Orchesellinae</taxon>
        <taxon>Orchesella</taxon>
    </lineage>
</organism>
<dbReference type="EMBL" id="CAXLJM020000072">
    <property type="protein sequence ID" value="CAL8127901.1"/>
    <property type="molecule type" value="Genomic_DNA"/>
</dbReference>
<reference evidence="1 2" key="1">
    <citation type="submission" date="2024-08" db="EMBL/GenBank/DDBJ databases">
        <authorList>
            <person name="Cucini C."/>
            <person name="Frati F."/>
        </authorList>
    </citation>
    <scope>NUCLEOTIDE SEQUENCE [LARGE SCALE GENOMIC DNA]</scope>
</reference>
<evidence type="ECO:0000313" key="2">
    <source>
        <dbReference type="Proteomes" id="UP001642540"/>
    </source>
</evidence>
<accession>A0ABP1RGU2</accession>
<comment type="caution">
    <text evidence="1">The sequence shown here is derived from an EMBL/GenBank/DDBJ whole genome shotgun (WGS) entry which is preliminary data.</text>
</comment>
<name>A0ABP1RGU2_9HEXA</name>
<keyword evidence="2" id="KW-1185">Reference proteome</keyword>
<gene>
    <name evidence="1" type="ORF">ODALV1_LOCUS22005</name>
</gene>
<protein>
    <submittedName>
        <fullName evidence="1">Uncharacterized protein</fullName>
    </submittedName>
</protein>
<evidence type="ECO:0000313" key="1">
    <source>
        <dbReference type="EMBL" id="CAL8127901.1"/>
    </source>
</evidence>
<dbReference type="Proteomes" id="UP001642540">
    <property type="component" value="Unassembled WGS sequence"/>
</dbReference>
<proteinExistence type="predicted"/>